<name>A0A0E0LE91_ORYPU</name>
<accession>A0A0E0LE91</accession>
<dbReference type="AlphaFoldDB" id="A0A0E0LE91"/>
<protein>
    <submittedName>
        <fullName evidence="2">Uncharacterized protein</fullName>
    </submittedName>
</protein>
<reference evidence="2" key="2">
    <citation type="submission" date="2018-05" db="EMBL/GenBank/DDBJ databases">
        <title>OpunRS2 (Oryza punctata Reference Sequence Version 2).</title>
        <authorList>
            <person name="Zhang J."/>
            <person name="Kudrna D."/>
            <person name="Lee S."/>
            <person name="Talag J."/>
            <person name="Welchert J."/>
            <person name="Wing R.A."/>
        </authorList>
    </citation>
    <scope>NUCLEOTIDE SEQUENCE [LARGE SCALE GENOMIC DNA]</scope>
</reference>
<feature type="region of interest" description="Disordered" evidence="1">
    <location>
        <begin position="1"/>
        <end position="34"/>
    </location>
</feature>
<dbReference type="Gramene" id="OPUNC06G21220.1">
    <property type="protein sequence ID" value="OPUNC06G21220.1"/>
    <property type="gene ID" value="OPUNC06G21220"/>
</dbReference>
<dbReference type="HOGENOM" id="CLU_1707168_0_0_1"/>
<reference evidence="2" key="1">
    <citation type="submission" date="2015-04" db="UniProtKB">
        <authorList>
            <consortium name="EnsemblPlants"/>
        </authorList>
    </citation>
    <scope>IDENTIFICATION</scope>
</reference>
<evidence type="ECO:0000313" key="3">
    <source>
        <dbReference type="Proteomes" id="UP000026962"/>
    </source>
</evidence>
<sequence length="154" mass="17031">MLQAASLPIADDSTLNPNNKQKPSPPDQMPKKKITRSQLVTIIPAEKPIRQINALNKPPKTHSIQIPPKKLETPSHTYTARKTKKRKTAAASSNPRALDLRRPKPSTQNHPHTAIPSSRTPAPPWPPTTLRSPPPRAEQSTARTRSPPSLSPRR</sequence>
<feature type="region of interest" description="Disordered" evidence="1">
    <location>
        <begin position="50"/>
        <end position="154"/>
    </location>
</feature>
<dbReference type="Proteomes" id="UP000026962">
    <property type="component" value="Chromosome 6"/>
</dbReference>
<feature type="compositionally biased region" description="Basic residues" evidence="1">
    <location>
        <begin position="79"/>
        <end position="88"/>
    </location>
</feature>
<feature type="compositionally biased region" description="Pro residues" evidence="1">
    <location>
        <begin position="121"/>
        <end position="136"/>
    </location>
</feature>
<evidence type="ECO:0000256" key="1">
    <source>
        <dbReference type="SAM" id="MobiDB-lite"/>
    </source>
</evidence>
<evidence type="ECO:0000313" key="2">
    <source>
        <dbReference type="EnsemblPlants" id="OPUNC06G21220.1"/>
    </source>
</evidence>
<feature type="compositionally biased region" description="Polar residues" evidence="1">
    <location>
        <begin position="13"/>
        <end position="22"/>
    </location>
</feature>
<proteinExistence type="predicted"/>
<keyword evidence="3" id="KW-1185">Reference proteome</keyword>
<organism evidence="2">
    <name type="scientific">Oryza punctata</name>
    <name type="common">Red rice</name>
    <dbReference type="NCBI Taxonomy" id="4537"/>
    <lineage>
        <taxon>Eukaryota</taxon>
        <taxon>Viridiplantae</taxon>
        <taxon>Streptophyta</taxon>
        <taxon>Embryophyta</taxon>
        <taxon>Tracheophyta</taxon>
        <taxon>Spermatophyta</taxon>
        <taxon>Magnoliopsida</taxon>
        <taxon>Liliopsida</taxon>
        <taxon>Poales</taxon>
        <taxon>Poaceae</taxon>
        <taxon>BOP clade</taxon>
        <taxon>Oryzoideae</taxon>
        <taxon>Oryzeae</taxon>
        <taxon>Oryzinae</taxon>
        <taxon>Oryza</taxon>
    </lineage>
</organism>
<dbReference type="EnsemblPlants" id="OPUNC06G21220.1">
    <property type="protein sequence ID" value="OPUNC06G21220.1"/>
    <property type="gene ID" value="OPUNC06G21220"/>
</dbReference>